<sequence>MTPLVAVAPADSLGPVRAALARYGDVAVHADAADWAVDRAEEAALWAGAERGRLTGPLPAPVRRRLVASRRLVRCVAGSVLGVDPLLLELTRDPGGRPRLRGYAHLQVSLSHTGNRLALALGAGGVPVGVDVERADRPVRVETLARRICTPRERAVLAGLPPAERPAVLLRLWTLKEAHAKALGAGLRLPFTGFGFRLLGRTAVLTDDRGQPVRPVESRFTTHLTATGHLVSVAAGSPAG</sequence>
<keyword evidence="2 4" id="KW-0808">Transferase</keyword>
<comment type="caution">
    <text evidence="4">The sequence shown here is derived from an EMBL/GenBank/DDBJ whole genome shotgun (WGS) entry which is preliminary data.</text>
</comment>
<protein>
    <submittedName>
        <fullName evidence="4">4'-phosphopantetheinyl transferase superfamily protein</fullName>
    </submittedName>
</protein>
<dbReference type="SUPFAM" id="SSF56214">
    <property type="entry name" value="4'-phosphopantetheinyl transferase"/>
    <property type="match status" value="2"/>
</dbReference>
<evidence type="ECO:0000256" key="2">
    <source>
        <dbReference type="ARBA" id="ARBA00022679"/>
    </source>
</evidence>
<keyword evidence="5" id="KW-1185">Reference proteome</keyword>
<evidence type="ECO:0000256" key="1">
    <source>
        <dbReference type="ARBA" id="ARBA00010990"/>
    </source>
</evidence>
<organism evidence="4 5">
    <name type="scientific">Streptomyces sp. 900105245</name>
    <dbReference type="NCBI Taxonomy" id="3154379"/>
    <lineage>
        <taxon>Bacteria</taxon>
        <taxon>Bacillati</taxon>
        <taxon>Actinomycetota</taxon>
        <taxon>Actinomycetes</taxon>
        <taxon>Kitasatosporales</taxon>
        <taxon>Streptomycetaceae</taxon>
        <taxon>Streptomyces</taxon>
    </lineage>
</organism>
<dbReference type="Proteomes" id="UP001470023">
    <property type="component" value="Unassembled WGS sequence"/>
</dbReference>
<evidence type="ECO:0000313" key="4">
    <source>
        <dbReference type="EMBL" id="MER6427641.1"/>
    </source>
</evidence>
<name>A0ABV1U331_9ACTN</name>
<dbReference type="EMBL" id="JBEPAZ010000004">
    <property type="protein sequence ID" value="MER6427641.1"/>
    <property type="molecule type" value="Genomic_DNA"/>
</dbReference>
<dbReference type="InterPro" id="IPR050559">
    <property type="entry name" value="P-Pant_transferase_sf"/>
</dbReference>
<proteinExistence type="inferred from homology"/>
<dbReference type="InterPro" id="IPR037143">
    <property type="entry name" value="4-PPantetheinyl_Trfase_dom_sf"/>
</dbReference>
<gene>
    <name evidence="4" type="ORF">ABT272_07815</name>
</gene>
<dbReference type="Gene3D" id="3.90.470.20">
    <property type="entry name" value="4'-phosphopantetheinyl transferase domain"/>
    <property type="match status" value="2"/>
</dbReference>
<reference evidence="4 5" key="1">
    <citation type="submission" date="2024-06" db="EMBL/GenBank/DDBJ databases">
        <title>The Natural Products Discovery Center: Release of the First 8490 Sequenced Strains for Exploring Actinobacteria Biosynthetic Diversity.</title>
        <authorList>
            <person name="Kalkreuter E."/>
            <person name="Kautsar S.A."/>
            <person name="Yang D."/>
            <person name="Bader C.D."/>
            <person name="Teijaro C.N."/>
            <person name="Fluegel L."/>
            <person name="Davis C.M."/>
            <person name="Simpson J.R."/>
            <person name="Lauterbach L."/>
            <person name="Steele A.D."/>
            <person name="Gui C."/>
            <person name="Meng S."/>
            <person name="Li G."/>
            <person name="Viehrig K."/>
            <person name="Ye F."/>
            <person name="Su P."/>
            <person name="Kiefer A.F."/>
            <person name="Nichols A."/>
            <person name="Cepeda A.J."/>
            <person name="Yan W."/>
            <person name="Fan B."/>
            <person name="Jiang Y."/>
            <person name="Adhikari A."/>
            <person name="Zheng C.-J."/>
            <person name="Schuster L."/>
            <person name="Cowan T.M."/>
            <person name="Smanski M.J."/>
            <person name="Chevrette M.G."/>
            <person name="De Carvalho L.P.S."/>
            <person name="Shen B."/>
        </authorList>
    </citation>
    <scope>NUCLEOTIDE SEQUENCE [LARGE SCALE GENOMIC DNA]</scope>
    <source>
        <strain evidence="4 5">NPDC001166</strain>
    </source>
</reference>
<dbReference type="RefSeq" id="WP_158075364.1">
    <property type="nucleotide sequence ID" value="NZ_JBEOYA010000162.1"/>
</dbReference>
<evidence type="ECO:0000259" key="3">
    <source>
        <dbReference type="Pfam" id="PF01648"/>
    </source>
</evidence>
<dbReference type="InterPro" id="IPR008278">
    <property type="entry name" value="4-PPantetheinyl_Trfase_dom"/>
</dbReference>
<dbReference type="PANTHER" id="PTHR12215:SF10">
    <property type="entry name" value="L-AMINOADIPATE-SEMIALDEHYDE DEHYDROGENASE-PHOSPHOPANTETHEINYL TRANSFERASE"/>
    <property type="match status" value="1"/>
</dbReference>
<accession>A0ABV1U331</accession>
<dbReference type="Pfam" id="PF01648">
    <property type="entry name" value="ACPS"/>
    <property type="match status" value="1"/>
</dbReference>
<dbReference type="GO" id="GO:0016740">
    <property type="term" value="F:transferase activity"/>
    <property type="evidence" value="ECO:0007669"/>
    <property type="project" value="UniProtKB-KW"/>
</dbReference>
<comment type="similarity">
    <text evidence="1">Belongs to the P-Pant transferase superfamily. Gsp/Sfp/HetI/AcpT family.</text>
</comment>
<evidence type="ECO:0000313" key="5">
    <source>
        <dbReference type="Proteomes" id="UP001470023"/>
    </source>
</evidence>
<feature type="domain" description="4'-phosphopantetheinyl transferase" evidence="3">
    <location>
        <begin position="127"/>
        <end position="198"/>
    </location>
</feature>
<dbReference type="PANTHER" id="PTHR12215">
    <property type="entry name" value="PHOSPHOPANTETHEINE TRANSFERASE"/>
    <property type="match status" value="1"/>
</dbReference>